<dbReference type="OrthoDB" id="2752996at2759"/>
<dbReference type="EMBL" id="KN880486">
    <property type="protein sequence ID" value="KIY69342.1"/>
    <property type="molecule type" value="Genomic_DNA"/>
</dbReference>
<sequence>MAVMIPRDVNAKVETDSKYAMNALTKLRVKIENEGFIGRANGKLIAETIAKLRQRKAETSFVWVKGHSGHPANEEADKLAGEGALKETDALFDFNHPNDLHLSGASLMHMTQKLATQAFRDREELKLGKRRQTEERTQQARVANEQIFGTKLSTPALWKAVLGKKMEKKTKDFLWKVTHEIYMVGAAWLKDNFRPEIRDRAYCKHCHGVLETMDHILTECNTPGQAEVWSITRNLLDTKGIPWNEPTVGLIISAAAPTICDAKGKRRTGAERLYSKLIIGAAKHIWALRCRRKMSGNDVPLSKQEVSNTWLAKINNELMMDRAMTSYRLGKAALKVSLVRRTWGGILENEDELPRDWVWNCGVLVGIRTGQG</sequence>
<dbReference type="Proteomes" id="UP000054007">
    <property type="component" value="Unassembled WGS sequence"/>
</dbReference>
<name>A0A0D7BFS8_9AGAR</name>
<accession>A0A0D7BFS8</accession>
<dbReference type="InterPro" id="IPR012337">
    <property type="entry name" value="RNaseH-like_sf"/>
</dbReference>
<dbReference type="InterPro" id="IPR002156">
    <property type="entry name" value="RNaseH_domain"/>
</dbReference>
<reference evidence="2 3" key="1">
    <citation type="journal article" date="2015" name="Fungal Genet. Biol.">
        <title>Evolution of novel wood decay mechanisms in Agaricales revealed by the genome sequences of Fistulina hepatica and Cylindrobasidium torrendii.</title>
        <authorList>
            <person name="Floudas D."/>
            <person name="Held B.W."/>
            <person name="Riley R."/>
            <person name="Nagy L.G."/>
            <person name="Koehler G."/>
            <person name="Ransdell A.S."/>
            <person name="Younus H."/>
            <person name="Chow J."/>
            <person name="Chiniquy J."/>
            <person name="Lipzen A."/>
            <person name="Tritt A."/>
            <person name="Sun H."/>
            <person name="Haridas S."/>
            <person name="LaButti K."/>
            <person name="Ohm R.A."/>
            <person name="Kues U."/>
            <person name="Blanchette R.A."/>
            <person name="Grigoriev I.V."/>
            <person name="Minto R.E."/>
            <person name="Hibbett D.S."/>
        </authorList>
    </citation>
    <scope>NUCLEOTIDE SEQUENCE [LARGE SCALE GENOMIC DNA]</scope>
    <source>
        <strain evidence="2 3">FP15055 ss-10</strain>
    </source>
</reference>
<dbReference type="Gene3D" id="3.30.420.10">
    <property type="entry name" value="Ribonuclease H-like superfamily/Ribonuclease H"/>
    <property type="match status" value="1"/>
</dbReference>
<dbReference type="GO" id="GO:0003676">
    <property type="term" value="F:nucleic acid binding"/>
    <property type="evidence" value="ECO:0007669"/>
    <property type="project" value="InterPro"/>
</dbReference>
<feature type="domain" description="RNase H type-1" evidence="1">
    <location>
        <begin position="1"/>
        <end position="85"/>
    </location>
</feature>
<keyword evidence="3" id="KW-1185">Reference proteome</keyword>
<dbReference type="Pfam" id="PF00075">
    <property type="entry name" value="RNase_H"/>
    <property type="match status" value="1"/>
</dbReference>
<dbReference type="PROSITE" id="PS50879">
    <property type="entry name" value="RNASE_H_1"/>
    <property type="match status" value="1"/>
</dbReference>
<gene>
    <name evidence="2" type="ORF">CYLTODRAFT_436217</name>
</gene>
<dbReference type="STRING" id="1314674.A0A0D7BFS8"/>
<dbReference type="SUPFAM" id="SSF53098">
    <property type="entry name" value="Ribonuclease H-like"/>
    <property type="match status" value="1"/>
</dbReference>
<protein>
    <recommendedName>
        <fullName evidence="1">RNase H type-1 domain-containing protein</fullName>
    </recommendedName>
</protein>
<evidence type="ECO:0000313" key="2">
    <source>
        <dbReference type="EMBL" id="KIY69342.1"/>
    </source>
</evidence>
<proteinExistence type="predicted"/>
<organism evidence="2 3">
    <name type="scientific">Cylindrobasidium torrendii FP15055 ss-10</name>
    <dbReference type="NCBI Taxonomy" id="1314674"/>
    <lineage>
        <taxon>Eukaryota</taxon>
        <taxon>Fungi</taxon>
        <taxon>Dikarya</taxon>
        <taxon>Basidiomycota</taxon>
        <taxon>Agaricomycotina</taxon>
        <taxon>Agaricomycetes</taxon>
        <taxon>Agaricomycetidae</taxon>
        <taxon>Agaricales</taxon>
        <taxon>Marasmiineae</taxon>
        <taxon>Physalacriaceae</taxon>
        <taxon>Cylindrobasidium</taxon>
    </lineage>
</organism>
<dbReference type="AlphaFoldDB" id="A0A0D7BFS8"/>
<evidence type="ECO:0000259" key="1">
    <source>
        <dbReference type="PROSITE" id="PS50879"/>
    </source>
</evidence>
<dbReference type="InterPro" id="IPR036397">
    <property type="entry name" value="RNaseH_sf"/>
</dbReference>
<dbReference type="GO" id="GO:0004523">
    <property type="term" value="F:RNA-DNA hybrid ribonuclease activity"/>
    <property type="evidence" value="ECO:0007669"/>
    <property type="project" value="InterPro"/>
</dbReference>
<evidence type="ECO:0000313" key="3">
    <source>
        <dbReference type="Proteomes" id="UP000054007"/>
    </source>
</evidence>